<feature type="chain" id="PRO_5043662383" evidence="1">
    <location>
        <begin position="20"/>
        <end position="119"/>
    </location>
</feature>
<evidence type="ECO:0000256" key="1">
    <source>
        <dbReference type="SAM" id="SignalP"/>
    </source>
</evidence>
<dbReference type="Proteomes" id="UP001314205">
    <property type="component" value="Unassembled WGS sequence"/>
</dbReference>
<evidence type="ECO:0000313" key="3">
    <source>
        <dbReference type="Proteomes" id="UP001314205"/>
    </source>
</evidence>
<keyword evidence="1" id="KW-0732">Signal</keyword>
<feature type="signal peptide" evidence="1">
    <location>
        <begin position="1"/>
        <end position="19"/>
    </location>
</feature>
<dbReference type="EMBL" id="CAVLGL010000088">
    <property type="protein sequence ID" value="CAK1593194.1"/>
    <property type="molecule type" value="Genomic_DNA"/>
</dbReference>
<proteinExistence type="predicted"/>
<dbReference type="AlphaFoldDB" id="A0AAV1LFU6"/>
<evidence type="ECO:0000313" key="2">
    <source>
        <dbReference type="EMBL" id="CAK1593194.1"/>
    </source>
</evidence>
<gene>
    <name evidence="2" type="ORF">PARMNEM_LOCUS13017</name>
</gene>
<comment type="caution">
    <text evidence="2">The sequence shown here is derived from an EMBL/GenBank/DDBJ whole genome shotgun (WGS) entry which is preliminary data.</text>
</comment>
<sequence length="119" mass="11900">MKFFALFLVVAVAFEAVLGQCLRPCAPNVVTIAGPGCLPDAEIFYSPAVATSPAIIQSNCLAANLADTLSLLTVSSLLAEKLPLGCPSGCGCGCGCRCGYGCGCGCGCGCGYGPYGYAL</sequence>
<name>A0AAV1LFU6_9NEOP</name>
<accession>A0AAV1LFU6</accession>
<organism evidence="2 3">
    <name type="scientific">Parnassius mnemosyne</name>
    <name type="common">clouded apollo</name>
    <dbReference type="NCBI Taxonomy" id="213953"/>
    <lineage>
        <taxon>Eukaryota</taxon>
        <taxon>Metazoa</taxon>
        <taxon>Ecdysozoa</taxon>
        <taxon>Arthropoda</taxon>
        <taxon>Hexapoda</taxon>
        <taxon>Insecta</taxon>
        <taxon>Pterygota</taxon>
        <taxon>Neoptera</taxon>
        <taxon>Endopterygota</taxon>
        <taxon>Lepidoptera</taxon>
        <taxon>Glossata</taxon>
        <taxon>Ditrysia</taxon>
        <taxon>Papilionoidea</taxon>
        <taxon>Papilionidae</taxon>
        <taxon>Parnassiinae</taxon>
        <taxon>Parnassini</taxon>
        <taxon>Parnassius</taxon>
        <taxon>Driopa</taxon>
    </lineage>
</organism>
<protein>
    <submittedName>
        <fullName evidence="2">Uncharacterized protein</fullName>
    </submittedName>
</protein>
<keyword evidence="3" id="KW-1185">Reference proteome</keyword>
<reference evidence="2 3" key="1">
    <citation type="submission" date="2023-11" db="EMBL/GenBank/DDBJ databases">
        <authorList>
            <person name="Hedman E."/>
            <person name="Englund M."/>
            <person name="Stromberg M."/>
            <person name="Nyberg Akerstrom W."/>
            <person name="Nylinder S."/>
            <person name="Jareborg N."/>
            <person name="Kallberg Y."/>
            <person name="Kronander E."/>
        </authorList>
    </citation>
    <scope>NUCLEOTIDE SEQUENCE [LARGE SCALE GENOMIC DNA]</scope>
</reference>